<evidence type="ECO:0000256" key="14">
    <source>
        <dbReference type="RuleBase" id="RU000382"/>
    </source>
</evidence>
<dbReference type="GO" id="GO:0005737">
    <property type="term" value="C:cytoplasm"/>
    <property type="evidence" value="ECO:0007669"/>
    <property type="project" value="TreeGrafter"/>
</dbReference>
<evidence type="ECO:0000313" key="16">
    <source>
        <dbReference type="Proteomes" id="UP000694403"/>
    </source>
</evidence>
<dbReference type="SUPFAM" id="SSF53383">
    <property type="entry name" value="PLP-dependent transferases"/>
    <property type="match status" value="1"/>
</dbReference>
<dbReference type="InterPro" id="IPR021115">
    <property type="entry name" value="Pyridoxal-P_BS"/>
</dbReference>
<evidence type="ECO:0000256" key="13">
    <source>
        <dbReference type="PIRSR" id="PIRSR602129-50"/>
    </source>
</evidence>
<reference evidence="15" key="1">
    <citation type="submission" date="2025-08" db="UniProtKB">
        <authorList>
            <consortium name="Ensembl"/>
        </authorList>
    </citation>
    <scope>IDENTIFICATION</scope>
</reference>
<protein>
    <recommendedName>
        <fullName evidence="11">Aromatic-L-amino-acid decarboxylase</fullName>
        <ecNumber evidence="10">4.1.1.28</ecNumber>
    </recommendedName>
    <alternativeName>
        <fullName evidence="12">DOPA decarboxylase</fullName>
    </alternativeName>
</protein>
<sequence length="476" mass="54058">MDTTEFRKRGKEMVDYVADYFEQLDKRQVYPDVEPGYLRPLIPDSAPQDPESFEDVLKDVEKIIMPGVTHWHSPYFFAYFPTASSFPALFADILSGGIGCIGFSWAASPACTELETVMLDWLGKMINLPEEFLAGKDGEGGGVIQGSASEATLVTLLAARTRTIRRVQSENPELTEADIMSKLVAYASDQAHSSVERAGLIGGVKIKNIPSDDKFAVRGSALKKVLHEDRAAGLIPFFFCATLGTTPCCSFDRLLELGPICNKENIWMHIDAAYAGSAFICPEFRHLLNGVEFADSFNFNPHKWLLVNFDCSAMWVKTRSDLTNAFKLDPLYLQHCHQESGLVTDYRHWQIPLGRRFRSLKMWFVFRMYGVKGLQEYIRKVTLFCFMGKFVTNRHLKFMFIGLQLFQGSNKLNEALLKSINDARKIHLVPCHLREKFVLRFAICSRTVESVHIQFAWKHISKLVAEPVVRKELEEL</sequence>
<comment type="pathway">
    <text evidence="9">Catecholamine biosynthesis; dopamine biosynthesis; dopamine from L-tyrosine: step 2/2.</text>
</comment>
<dbReference type="Proteomes" id="UP000694403">
    <property type="component" value="Unplaced"/>
</dbReference>
<dbReference type="InterPro" id="IPR015422">
    <property type="entry name" value="PyrdxlP-dep_Trfase_small"/>
</dbReference>
<dbReference type="GO" id="GO:0004058">
    <property type="term" value="F:aromatic-L-amino-acid decarboxylase activity"/>
    <property type="evidence" value="ECO:0007669"/>
    <property type="project" value="UniProtKB-EC"/>
</dbReference>
<name>A0A8C3S0F0_CHESE</name>
<keyword evidence="7 14" id="KW-0456">Lyase</keyword>
<dbReference type="GO" id="GO:0019752">
    <property type="term" value="P:carboxylic acid metabolic process"/>
    <property type="evidence" value="ECO:0007669"/>
    <property type="project" value="InterPro"/>
</dbReference>
<evidence type="ECO:0000256" key="10">
    <source>
        <dbReference type="ARBA" id="ARBA00038886"/>
    </source>
</evidence>
<evidence type="ECO:0000256" key="5">
    <source>
        <dbReference type="ARBA" id="ARBA00022793"/>
    </source>
</evidence>
<dbReference type="FunFam" id="1.20.1340.10:FF:000001">
    <property type="entry name" value="Histidine decarboxylase"/>
    <property type="match status" value="1"/>
</dbReference>
<dbReference type="GO" id="GO:0042427">
    <property type="term" value="P:serotonin biosynthetic process"/>
    <property type="evidence" value="ECO:0007669"/>
    <property type="project" value="TreeGrafter"/>
</dbReference>
<keyword evidence="5" id="KW-0210">Decarboxylase</keyword>
<keyword evidence="4" id="KW-0127">Catecholamine biosynthesis</keyword>
<organism evidence="15 16">
    <name type="scientific">Chelydra serpentina</name>
    <name type="common">Snapping turtle</name>
    <name type="synonym">Testudo serpentina</name>
    <dbReference type="NCBI Taxonomy" id="8475"/>
    <lineage>
        <taxon>Eukaryota</taxon>
        <taxon>Metazoa</taxon>
        <taxon>Chordata</taxon>
        <taxon>Craniata</taxon>
        <taxon>Vertebrata</taxon>
        <taxon>Euteleostomi</taxon>
        <taxon>Archelosauria</taxon>
        <taxon>Testudinata</taxon>
        <taxon>Testudines</taxon>
        <taxon>Cryptodira</taxon>
        <taxon>Durocryptodira</taxon>
        <taxon>Americhelydia</taxon>
        <taxon>Chelydroidea</taxon>
        <taxon>Chelydridae</taxon>
        <taxon>Chelydra</taxon>
    </lineage>
</organism>
<dbReference type="InterPro" id="IPR010977">
    <property type="entry name" value="Aromatic_deC"/>
</dbReference>
<evidence type="ECO:0000256" key="8">
    <source>
        <dbReference type="ARBA" id="ARBA00037256"/>
    </source>
</evidence>
<comment type="subunit">
    <text evidence="3">Homodimer.</text>
</comment>
<dbReference type="PRINTS" id="PR00800">
    <property type="entry name" value="YHDCRBOXLASE"/>
</dbReference>
<feature type="modified residue" description="N6-(pyridoxal phosphate)lysine" evidence="13">
    <location>
        <position position="303"/>
    </location>
</feature>
<evidence type="ECO:0000256" key="12">
    <source>
        <dbReference type="ARBA" id="ARBA00041275"/>
    </source>
</evidence>
<evidence type="ECO:0000256" key="1">
    <source>
        <dbReference type="ARBA" id="ARBA00001933"/>
    </source>
</evidence>
<dbReference type="PANTHER" id="PTHR11999:SF167">
    <property type="entry name" value="AROMATIC-L-AMINO-ACID DECARBOXYLASE"/>
    <property type="match status" value="1"/>
</dbReference>
<evidence type="ECO:0000256" key="3">
    <source>
        <dbReference type="ARBA" id="ARBA00011738"/>
    </source>
</evidence>
<dbReference type="GO" id="GO:0042423">
    <property type="term" value="P:catecholamine biosynthetic process"/>
    <property type="evidence" value="ECO:0007669"/>
    <property type="project" value="UniProtKB-KW"/>
</dbReference>
<accession>A0A8C3S0F0</accession>
<dbReference type="GO" id="GO:0006520">
    <property type="term" value="P:amino acid metabolic process"/>
    <property type="evidence" value="ECO:0007669"/>
    <property type="project" value="InterPro"/>
</dbReference>
<keyword evidence="6 13" id="KW-0663">Pyridoxal phosphate</keyword>
<comment type="function">
    <text evidence="8">Catalyzes the decarboxylation of L-3,4-dihydroxyphenylalanine (DOPA) to dopamine and L-5-hydroxytryptophan to serotonin.</text>
</comment>
<dbReference type="Ensembl" id="ENSCSRT00000007491.1">
    <property type="protein sequence ID" value="ENSCSRP00000007257.1"/>
    <property type="gene ID" value="ENSCSRG00000005355.1"/>
</dbReference>
<dbReference type="CDD" id="cd06450">
    <property type="entry name" value="DOPA_deC_like"/>
    <property type="match status" value="1"/>
</dbReference>
<dbReference type="Pfam" id="PF00282">
    <property type="entry name" value="Pyridoxal_deC"/>
    <property type="match status" value="1"/>
</dbReference>
<proteinExistence type="inferred from homology"/>
<dbReference type="EC" id="4.1.1.28" evidence="10"/>
<evidence type="ECO:0000256" key="2">
    <source>
        <dbReference type="ARBA" id="ARBA00009533"/>
    </source>
</evidence>
<dbReference type="Gene3D" id="1.20.1340.10">
    <property type="entry name" value="dopa decarboxylase, N-terminal domain"/>
    <property type="match status" value="1"/>
</dbReference>
<dbReference type="Gene3D" id="3.90.1150.10">
    <property type="entry name" value="Aspartate Aminotransferase, domain 1"/>
    <property type="match status" value="1"/>
</dbReference>
<evidence type="ECO:0000313" key="15">
    <source>
        <dbReference type="Ensembl" id="ENSCSRP00000007257.1"/>
    </source>
</evidence>
<dbReference type="InterPro" id="IPR002129">
    <property type="entry name" value="PyrdxlP-dep_de-COase"/>
</dbReference>
<dbReference type="AlphaFoldDB" id="A0A8C3S0F0"/>
<dbReference type="Gene3D" id="3.40.640.10">
    <property type="entry name" value="Type I PLP-dependent aspartate aminotransferase-like (Major domain)"/>
    <property type="match status" value="1"/>
</dbReference>
<comment type="cofactor">
    <cofactor evidence="1 13 14">
        <name>pyridoxal 5'-phosphate</name>
        <dbReference type="ChEBI" id="CHEBI:597326"/>
    </cofactor>
</comment>
<evidence type="ECO:0000256" key="11">
    <source>
        <dbReference type="ARBA" id="ARBA00040968"/>
    </source>
</evidence>
<dbReference type="PANTHER" id="PTHR11999">
    <property type="entry name" value="GROUP II PYRIDOXAL-5-PHOSPHATE DECARBOXYLASE"/>
    <property type="match status" value="1"/>
</dbReference>
<evidence type="ECO:0000256" key="6">
    <source>
        <dbReference type="ARBA" id="ARBA00022898"/>
    </source>
</evidence>
<dbReference type="InterPro" id="IPR015421">
    <property type="entry name" value="PyrdxlP-dep_Trfase_major"/>
</dbReference>
<evidence type="ECO:0000256" key="7">
    <source>
        <dbReference type="ARBA" id="ARBA00023239"/>
    </source>
</evidence>
<keyword evidence="16" id="KW-1185">Reference proteome</keyword>
<reference evidence="15" key="2">
    <citation type="submission" date="2025-09" db="UniProtKB">
        <authorList>
            <consortium name="Ensembl"/>
        </authorList>
    </citation>
    <scope>IDENTIFICATION</scope>
</reference>
<comment type="similarity">
    <text evidence="2 14">Belongs to the group II decarboxylase family.</text>
</comment>
<evidence type="ECO:0000256" key="9">
    <source>
        <dbReference type="ARBA" id="ARBA00037889"/>
    </source>
</evidence>
<dbReference type="PROSITE" id="PS00392">
    <property type="entry name" value="DDC_GAD_HDC_YDC"/>
    <property type="match status" value="1"/>
</dbReference>
<evidence type="ECO:0000256" key="4">
    <source>
        <dbReference type="ARBA" id="ARBA00022584"/>
    </source>
</evidence>
<dbReference type="FunFam" id="3.40.640.10:FF:000025">
    <property type="entry name" value="Histidine decarboxylase"/>
    <property type="match status" value="1"/>
</dbReference>
<dbReference type="GO" id="GO:0030170">
    <property type="term" value="F:pyridoxal phosphate binding"/>
    <property type="evidence" value="ECO:0007669"/>
    <property type="project" value="InterPro"/>
</dbReference>
<dbReference type="InterPro" id="IPR015424">
    <property type="entry name" value="PyrdxlP-dep_Trfase"/>
</dbReference>